<comment type="caution">
    <text evidence="3">The sequence shown here is derived from an EMBL/GenBank/DDBJ whole genome shotgun (WGS) entry which is preliminary data.</text>
</comment>
<evidence type="ECO:0000259" key="2">
    <source>
        <dbReference type="PROSITE" id="PS50075"/>
    </source>
</evidence>
<dbReference type="RefSeq" id="WP_165503026.1">
    <property type="nucleotide sequence ID" value="NZ_CAACUY010000095.1"/>
</dbReference>
<reference evidence="4" key="1">
    <citation type="journal article" date="2019" name="Int. J. Syst. Evol. Microbiol.">
        <title>The Global Catalogue of Microorganisms (GCM) 10K type strain sequencing project: providing services to taxonomists for standard genome sequencing and annotation.</title>
        <authorList>
            <consortium name="The Broad Institute Genomics Platform"/>
            <consortium name="The Broad Institute Genome Sequencing Center for Infectious Disease"/>
            <person name="Wu L."/>
            <person name="Ma J."/>
        </authorList>
    </citation>
    <scope>NUCLEOTIDE SEQUENCE [LARGE SCALE GENOMIC DNA]</scope>
    <source>
        <strain evidence="4">JCM 9371</strain>
    </source>
</reference>
<evidence type="ECO:0000313" key="4">
    <source>
        <dbReference type="Proteomes" id="UP001597063"/>
    </source>
</evidence>
<name>A0ABW2XLZ7_9ACTN</name>
<dbReference type="Proteomes" id="UP001597063">
    <property type="component" value="Unassembled WGS sequence"/>
</dbReference>
<evidence type="ECO:0000256" key="1">
    <source>
        <dbReference type="SAM" id="MobiDB-lite"/>
    </source>
</evidence>
<dbReference type="PROSITE" id="PS50075">
    <property type="entry name" value="CARRIER"/>
    <property type="match status" value="1"/>
</dbReference>
<dbReference type="InterPro" id="IPR036736">
    <property type="entry name" value="ACP-like_sf"/>
</dbReference>
<dbReference type="EMBL" id="JBHTGP010000010">
    <property type="protein sequence ID" value="MFD0686458.1"/>
    <property type="molecule type" value="Genomic_DNA"/>
</dbReference>
<feature type="domain" description="Carrier" evidence="2">
    <location>
        <begin position="1"/>
        <end position="71"/>
    </location>
</feature>
<dbReference type="SUPFAM" id="SSF47336">
    <property type="entry name" value="ACP-like"/>
    <property type="match status" value="1"/>
</dbReference>
<dbReference type="Gene3D" id="1.10.1200.10">
    <property type="entry name" value="ACP-like"/>
    <property type="match status" value="1"/>
</dbReference>
<gene>
    <name evidence="3" type="ORF">ACFQZM_18295</name>
</gene>
<dbReference type="InterPro" id="IPR009081">
    <property type="entry name" value="PP-bd_ACP"/>
</dbReference>
<proteinExistence type="predicted"/>
<accession>A0ABW2XLZ7</accession>
<dbReference type="Pfam" id="PF00550">
    <property type="entry name" value="PP-binding"/>
    <property type="match status" value="1"/>
</dbReference>
<protein>
    <submittedName>
        <fullName evidence="3">Acyl carrier protein</fullName>
    </submittedName>
</protein>
<keyword evidence="4" id="KW-1185">Reference proteome</keyword>
<organism evidence="3 4">
    <name type="scientific">Actinomadura fibrosa</name>
    <dbReference type="NCBI Taxonomy" id="111802"/>
    <lineage>
        <taxon>Bacteria</taxon>
        <taxon>Bacillati</taxon>
        <taxon>Actinomycetota</taxon>
        <taxon>Actinomycetes</taxon>
        <taxon>Streptosporangiales</taxon>
        <taxon>Thermomonosporaceae</taxon>
        <taxon>Actinomadura</taxon>
    </lineage>
</organism>
<evidence type="ECO:0000313" key="3">
    <source>
        <dbReference type="EMBL" id="MFD0686458.1"/>
    </source>
</evidence>
<sequence>MTESVRTAWTARLDVREIDIDANIFEIGGTSRAIADVRAGLNAELDRDIPLVAFYQNQTIRALVRYLVHGDAAPGAVPARVRRAGGSRRQRELRTAARAARTEG</sequence>
<feature type="region of interest" description="Disordered" evidence="1">
    <location>
        <begin position="81"/>
        <end position="104"/>
    </location>
</feature>
<feature type="compositionally biased region" description="Basic and acidic residues" evidence="1">
    <location>
        <begin position="89"/>
        <end position="104"/>
    </location>
</feature>